<feature type="region of interest" description="Disordered" evidence="1">
    <location>
        <begin position="163"/>
        <end position="268"/>
    </location>
</feature>
<feature type="compositionally biased region" description="Basic and acidic residues" evidence="1">
    <location>
        <begin position="179"/>
        <end position="191"/>
    </location>
</feature>
<feature type="compositionally biased region" description="Basic and acidic residues" evidence="1">
    <location>
        <begin position="138"/>
        <end position="150"/>
    </location>
</feature>
<sequence length="441" mass="48494">MGRNPTTKKRSKRKAPSVQPSEKLSSDDQHAVTAHIDAIQEAWMIPDTSVVIPDGFAPIGVAQDTYDWPLDVLSGLSALAQEFPTWQIGTLVPELLKDMSLKKIGKHKWWKPRVKSVDVETVREHLREEAETEENQGQDERGEQLRQDAPEGKMTLVDAFMDLGNGEKDQGQDVPGEQGHSETRRPGERATRKIHRRLAAARRSLSGPRLNPENGARTPSGTKRSRDGDDDESDSGGSEGSHASKRRRSNSPSSRPKAIPAKAKGSARVLPKLKYRNITLSNADVEAHKIQESPDVYRDAAGQISGVDPDGGISLFGSNDSRDREALATIAAAEAFSASQRCPQAPRHPFNDTELASPSQRRPPAPRRHRNDTELGSVQAIRKGKNKRSDIPDDGIGLSAISSAIHHEEITHQRITQIRTANGLQNQNQAEIVHHLTADER</sequence>
<keyword evidence="3" id="KW-1185">Reference proteome</keyword>
<feature type="region of interest" description="Disordered" evidence="1">
    <location>
        <begin position="336"/>
        <end position="374"/>
    </location>
</feature>
<dbReference type="Proteomes" id="UP000193144">
    <property type="component" value="Unassembled WGS sequence"/>
</dbReference>
<evidence type="ECO:0000313" key="2">
    <source>
        <dbReference type="EMBL" id="ORY10959.1"/>
    </source>
</evidence>
<name>A0A1Y1ZL77_9PLEO</name>
<proteinExistence type="predicted"/>
<accession>A0A1Y1ZL77</accession>
<feature type="region of interest" description="Disordered" evidence="1">
    <location>
        <begin position="127"/>
        <end position="150"/>
    </location>
</feature>
<feature type="region of interest" description="Disordered" evidence="1">
    <location>
        <begin position="1"/>
        <end position="29"/>
    </location>
</feature>
<feature type="compositionally biased region" description="Basic residues" evidence="1">
    <location>
        <begin position="1"/>
        <end position="15"/>
    </location>
</feature>
<organism evidence="2 3">
    <name type="scientific">Clohesyomyces aquaticus</name>
    <dbReference type="NCBI Taxonomy" id="1231657"/>
    <lineage>
        <taxon>Eukaryota</taxon>
        <taxon>Fungi</taxon>
        <taxon>Dikarya</taxon>
        <taxon>Ascomycota</taxon>
        <taxon>Pezizomycotina</taxon>
        <taxon>Dothideomycetes</taxon>
        <taxon>Pleosporomycetidae</taxon>
        <taxon>Pleosporales</taxon>
        <taxon>Lindgomycetaceae</taxon>
        <taxon>Clohesyomyces</taxon>
    </lineage>
</organism>
<dbReference type="AlphaFoldDB" id="A0A1Y1ZL77"/>
<comment type="caution">
    <text evidence="2">The sequence shown here is derived from an EMBL/GenBank/DDBJ whole genome shotgun (WGS) entry which is preliminary data.</text>
</comment>
<reference evidence="2 3" key="1">
    <citation type="submission" date="2016-07" db="EMBL/GenBank/DDBJ databases">
        <title>Pervasive Adenine N6-methylation of Active Genes in Fungi.</title>
        <authorList>
            <consortium name="DOE Joint Genome Institute"/>
            <person name="Mondo S.J."/>
            <person name="Dannebaum R.O."/>
            <person name="Kuo R.C."/>
            <person name="Labutti K."/>
            <person name="Haridas S."/>
            <person name="Kuo A."/>
            <person name="Salamov A."/>
            <person name="Ahrendt S.R."/>
            <person name="Lipzen A."/>
            <person name="Sullivan W."/>
            <person name="Andreopoulos W.B."/>
            <person name="Clum A."/>
            <person name="Lindquist E."/>
            <person name="Daum C."/>
            <person name="Ramamoorthy G.K."/>
            <person name="Gryganskyi A."/>
            <person name="Culley D."/>
            <person name="Magnuson J.K."/>
            <person name="James T.Y."/>
            <person name="O'Malley M.A."/>
            <person name="Stajich J.E."/>
            <person name="Spatafora J.W."/>
            <person name="Visel A."/>
            <person name="Grigoriev I.V."/>
        </authorList>
    </citation>
    <scope>NUCLEOTIDE SEQUENCE [LARGE SCALE GENOMIC DNA]</scope>
    <source>
        <strain evidence="2 3">CBS 115471</strain>
    </source>
</reference>
<gene>
    <name evidence="2" type="ORF">BCR34DRAFT_588243</name>
</gene>
<dbReference type="EMBL" id="MCFA01000066">
    <property type="protein sequence ID" value="ORY10959.1"/>
    <property type="molecule type" value="Genomic_DNA"/>
</dbReference>
<evidence type="ECO:0000313" key="3">
    <source>
        <dbReference type="Proteomes" id="UP000193144"/>
    </source>
</evidence>
<evidence type="ECO:0000256" key="1">
    <source>
        <dbReference type="SAM" id="MobiDB-lite"/>
    </source>
</evidence>
<protein>
    <submittedName>
        <fullName evidence="2">Uncharacterized protein</fullName>
    </submittedName>
</protein>